<sequence length="360" mass="42242">MNILENHKNTNTAMTYSNNILHHIFLKNIRWHFIAWSVYLLLDFISVMIFENTSIHWPYVILNIIYILFIFYSIPLILWVSLYRDKSKIWTSLTIIASLSLISCLKLFLTISLTEIQYNWNQLLIAEFWRVIYFGLLSFGFWFIIFSVLMKNQNLQAKNETLKAKLDLAKGQLSPHFLFNSLNSFRSALFTKSRDLSDWLVELSELIKYGVISSEGNLSEELNMTVTYINLEKRRQQEELPIIISSNIDHNIAKKLFIPRMALLSLVENIYKHGDFNDVNTPARLTFSLRNNNQLPGRLTFSMLIENKINPSPHSSLGSGINRIIEILEFYFPDKFKLIHNKTKSDFDLYLSLDYEYTAH</sequence>
<dbReference type="InterPro" id="IPR050640">
    <property type="entry name" value="Bact_2-comp_sensor_kinase"/>
</dbReference>
<feature type="transmembrane region" description="Helical" evidence="1">
    <location>
        <begin position="56"/>
        <end position="82"/>
    </location>
</feature>
<gene>
    <name evidence="3" type="ORF">IFO69_10470</name>
</gene>
<evidence type="ECO:0000313" key="4">
    <source>
        <dbReference type="Proteomes" id="UP000647133"/>
    </source>
</evidence>
<feature type="transmembrane region" description="Helical" evidence="1">
    <location>
        <begin position="89"/>
        <end position="111"/>
    </location>
</feature>
<feature type="transmembrane region" description="Helical" evidence="1">
    <location>
        <begin position="131"/>
        <end position="150"/>
    </location>
</feature>
<dbReference type="InterPro" id="IPR010559">
    <property type="entry name" value="Sig_transdc_His_kin_internal"/>
</dbReference>
<dbReference type="Proteomes" id="UP000647133">
    <property type="component" value="Unassembled WGS sequence"/>
</dbReference>
<keyword evidence="1" id="KW-0472">Membrane</keyword>
<keyword evidence="1" id="KW-1133">Transmembrane helix</keyword>
<evidence type="ECO:0000259" key="2">
    <source>
        <dbReference type="Pfam" id="PF06580"/>
    </source>
</evidence>
<keyword evidence="4" id="KW-1185">Reference proteome</keyword>
<keyword evidence="3" id="KW-0808">Transferase</keyword>
<dbReference type="Pfam" id="PF06580">
    <property type="entry name" value="His_kinase"/>
    <property type="match status" value="1"/>
</dbReference>
<keyword evidence="3" id="KW-0418">Kinase</keyword>
<accession>A0ABR9ANH8</accession>
<feature type="domain" description="Signal transduction histidine kinase internal region" evidence="2">
    <location>
        <begin position="164"/>
        <end position="239"/>
    </location>
</feature>
<dbReference type="RefSeq" id="WP_192010057.1">
    <property type="nucleotide sequence ID" value="NZ_JACYTQ010000003.1"/>
</dbReference>
<proteinExistence type="predicted"/>
<comment type="caution">
    <text evidence="3">The sequence shown here is derived from an EMBL/GenBank/DDBJ whole genome shotgun (WGS) entry which is preliminary data.</text>
</comment>
<dbReference type="PANTHER" id="PTHR34220">
    <property type="entry name" value="SENSOR HISTIDINE KINASE YPDA"/>
    <property type="match status" value="1"/>
</dbReference>
<name>A0ABR9ANH8_9BACT</name>
<dbReference type="GO" id="GO:0016301">
    <property type="term" value="F:kinase activity"/>
    <property type="evidence" value="ECO:0007669"/>
    <property type="project" value="UniProtKB-KW"/>
</dbReference>
<protein>
    <submittedName>
        <fullName evidence="3">Histidine kinase</fullName>
    </submittedName>
</protein>
<keyword evidence="1" id="KW-0812">Transmembrane</keyword>
<evidence type="ECO:0000256" key="1">
    <source>
        <dbReference type="SAM" id="Phobius"/>
    </source>
</evidence>
<reference evidence="3 4" key="1">
    <citation type="submission" date="2020-09" db="EMBL/GenBank/DDBJ databases">
        <title>Echinicola sp. CAU 1574 isolated from sand of Sido Beach.</title>
        <authorList>
            <person name="Kim W."/>
        </authorList>
    </citation>
    <scope>NUCLEOTIDE SEQUENCE [LARGE SCALE GENOMIC DNA]</scope>
    <source>
        <strain evidence="3 4">CAU 1574</strain>
    </source>
</reference>
<dbReference type="EMBL" id="JACYTQ010000003">
    <property type="protein sequence ID" value="MBD8489169.1"/>
    <property type="molecule type" value="Genomic_DNA"/>
</dbReference>
<organism evidence="3 4">
    <name type="scientific">Echinicola arenosa</name>
    <dbReference type="NCBI Taxonomy" id="2774144"/>
    <lineage>
        <taxon>Bacteria</taxon>
        <taxon>Pseudomonadati</taxon>
        <taxon>Bacteroidota</taxon>
        <taxon>Cytophagia</taxon>
        <taxon>Cytophagales</taxon>
        <taxon>Cyclobacteriaceae</taxon>
        <taxon>Echinicola</taxon>
    </lineage>
</organism>
<evidence type="ECO:0000313" key="3">
    <source>
        <dbReference type="EMBL" id="MBD8489169.1"/>
    </source>
</evidence>
<feature type="transmembrane region" description="Helical" evidence="1">
    <location>
        <begin position="31"/>
        <end position="50"/>
    </location>
</feature>
<dbReference type="PANTHER" id="PTHR34220:SF7">
    <property type="entry name" value="SENSOR HISTIDINE KINASE YPDA"/>
    <property type="match status" value="1"/>
</dbReference>